<sequence length="41" mass="4403">EVCSEAIPLVLPVLSLPSESIFTLIVNSIIALNELFTKTTS</sequence>
<evidence type="ECO:0000313" key="2">
    <source>
        <dbReference type="Proteomes" id="UP000789901"/>
    </source>
</evidence>
<name>A0ABN7XP31_GIGMA</name>
<organism evidence="1 2">
    <name type="scientific">Gigaspora margarita</name>
    <dbReference type="NCBI Taxonomy" id="4874"/>
    <lineage>
        <taxon>Eukaryota</taxon>
        <taxon>Fungi</taxon>
        <taxon>Fungi incertae sedis</taxon>
        <taxon>Mucoromycota</taxon>
        <taxon>Glomeromycotina</taxon>
        <taxon>Glomeromycetes</taxon>
        <taxon>Diversisporales</taxon>
        <taxon>Gigasporaceae</taxon>
        <taxon>Gigaspora</taxon>
    </lineage>
</organism>
<comment type="caution">
    <text evidence="1">The sequence shown here is derived from an EMBL/GenBank/DDBJ whole genome shotgun (WGS) entry which is preliminary data.</text>
</comment>
<reference evidence="1 2" key="1">
    <citation type="submission" date="2021-06" db="EMBL/GenBank/DDBJ databases">
        <authorList>
            <person name="Kallberg Y."/>
            <person name="Tangrot J."/>
            <person name="Rosling A."/>
        </authorList>
    </citation>
    <scope>NUCLEOTIDE SEQUENCE [LARGE SCALE GENOMIC DNA]</scope>
    <source>
        <strain evidence="1 2">120-4 pot B 10/14</strain>
    </source>
</reference>
<protein>
    <submittedName>
        <fullName evidence="1">655_t:CDS:1</fullName>
    </submittedName>
</protein>
<keyword evidence="2" id="KW-1185">Reference proteome</keyword>
<dbReference type="Proteomes" id="UP000789901">
    <property type="component" value="Unassembled WGS sequence"/>
</dbReference>
<proteinExistence type="predicted"/>
<dbReference type="EMBL" id="CAJVQB010157941">
    <property type="protein sequence ID" value="CAG8856260.1"/>
    <property type="molecule type" value="Genomic_DNA"/>
</dbReference>
<feature type="non-terminal residue" evidence="1">
    <location>
        <position position="1"/>
    </location>
</feature>
<accession>A0ABN7XP31</accession>
<evidence type="ECO:0000313" key="1">
    <source>
        <dbReference type="EMBL" id="CAG8856260.1"/>
    </source>
</evidence>
<gene>
    <name evidence="1" type="ORF">GMARGA_LOCUS45081</name>
</gene>
<feature type="non-terminal residue" evidence="1">
    <location>
        <position position="41"/>
    </location>
</feature>